<gene>
    <name evidence="11" type="ORF">BN4615_P9959</name>
</gene>
<reference evidence="11" key="1">
    <citation type="submission" date="2016-04" db="EMBL/GenBank/DDBJ databases">
        <authorList>
            <person name="Evans L.H."/>
            <person name="Alamgir A."/>
            <person name="Owens N."/>
            <person name="Weber N.D."/>
            <person name="Virtaneva K."/>
            <person name="Barbian K."/>
            <person name="Babar A."/>
            <person name="Rosenke K."/>
        </authorList>
    </citation>
    <scope>NUCLEOTIDE SEQUENCE</scope>
    <source>
        <strain evidence="11">Nono1</strain>
    </source>
</reference>
<keyword evidence="7" id="KW-1015">Disulfide bond</keyword>
<name>A0A1M4EPD4_9ACTN</name>
<dbReference type="EMBL" id="LT559118">
    <property type="protein sequence ID" value="SBP00443.1"/>
    <property type="molecule type" value="Genomic_DNA"/>
</dbReference>
<dbReference type="RefSeq" id="WP_225269034.1">
    <property type="nucleotide sequence ID" value="NZ_CP084058.1"/>
</dbReference>
<dbReference type="SUPFAM" id="SSF55399">
    <property type="entry name" value="Subtilisin inhibitor"/>
    <property type="match status" value="1"/>
</dbReference>
<evidence type="ECO:0000256" key="3">
    <source>
        <dbReference type="ARBA" id="ARBA00011738"/>
    </source>
</evidence>
<dbReference type="InterPro" id="IPR036819">
    <property type="entry name" value="Subtilisin_inhibitor-like_sf"/>
</dbReference>
<evidence type="ECO:0000256" key="1">
    <source>
        <dbReference type="ARBA" id="ARBA00004613"/>
    </source>
</evidence>
<comment type="subunit">
    <text evidence="3">Homodimer.</text>
</comment>
<feature type="chain" id="PRO_5012838400" evidence="9">
    <location>
        <begin position="32"/>
        <end position="132"/>
    </location>
</feature>
<dbReference type="Gene3D" id="3.30.350.10">
    <property type="entry name" value="Subtilisin inhibitor-like"/>
    <property type="match status" value="1"/>
</dbReference>
<evidence type="ECO:0000256" key="2">
    <source>
        <dbReference type="ARBA" id="ARBA00010472"/>
    </source>
</evidence>
<sequence>MRASLSVIRRAVTVALPALSAAALLAAPAQAQESYLRITTHHAGSTAQWILTCGPAGGIHPDPRAACGMLDDFGGDLDRLRFQPGEPCPKIFDPVHVQIRGDYRGEPKDFAEDYPNPCFAERLAAPIVPRVG</sequence>
<evidence type="ECO:0000256" key="4">
    <source>
        <dbReference type="ARBA" id="ARBA00022525"/>
    </source>
</evidence>
<keyword evidence="9" id="KW-0732">Signal</keyword>
<evidence type="ECO:0000256" key="6">
    <source>
        <dbReference type="ARBA" id="ARBA00022900"/>
    </source>
</evidence>
<protein>
    <submittedName>
        <fullName evidence="11">Protease inhibitor</fullName>
    </submittedName>
</protein>
<evidence type="ECO:0000259" key="10">
    <source>
        <dbReference type="Pfam" id="PF00720"/>
    </source>
</evidence>
<proteinExistence type="inferred from homology"/>
<dbReference type="PRINTS" id="PR00294">
    <property type="entry name" value="SSBTLNINHBTR"/>
</dbReference>
<accession>A0A1M4EPD4</accession>
<dbReference type="Pfam" id="PF00720">
    <property type="entry name" value="SSI"/>
    <property type="match status" value="1"/>
</dbReference>
<feature type="domain" description="Subtilisin inhibitor" evidence="10">
    <location>
        <begin position="45"/>
        <end position="116"/>
    </location>
</feature>
<dbReference type="AlphaFoldDB" id="A0A1M4EPD4"/>
<comment type="similarity">
    <text evidence="2 8">Belongs to the protease inhibitor I16 (SSI) family.</text>
</comment>
<evidence type="ECO:0000256" key="7">
    <source>
        <dbReference type="ARBA" id="ARBA00023157"/>
    </source>
</evidence>
<dbReference type="InterPro" id="IPR000691">
    <property type="entry name" value="Prot_inh_I16_SSI"/>
</dbReference>
<organism evidence="11">
    <name type="scientific">Nonomuraea gerenzanensis</name>
    <dbReference type="NCBI Taxonomy" id="93944"/>
    <lineage>
        <taxon>Bacteria</taxon>
        <taxon>Bacillati</taxon>
        <taxon>Actinomycetota</taxon>
        <taxon>Actinomycetes</taxon>
        <taxon>Streptosporangiales</taxon>
        <taxon>Streptosporangiaceae</taxon>
        <taxon>Nonomuraea</taxon>
    </lineage>
</organism>
<comment type="subcellular location">
    <subcellularLocation>
        <location evidence="1">Secreted</location>
    </subcellularLocation>
</comment>
<feature type="signal peptide" evidence="9">
    <location>
        <begin position="1"/>
        <end position="31"/>
    </location>
</feature>
<dbReference type="InterPro" id="IPR023549">
    <property type="entry name" value="Subtilisin_inhibitor"/>
</dbReference>
<keyword evidence="6 8" id="KW-0722">Serine protease inhibitor</keyword>
<dbReference type="GO" id="GO:0004867">
    <property type="term" value="F:serine-type endopeptidase inhibitor activity"/>
    <property type="evidence" value="ECO:0007669"/>
    <property type="project" value="UniProtKB-KW"/>
</dbReference>
<evidence type="ECO:0000256" key="5">
    <source>
        <dbReference type="ARBA" id="ARBA00022690"/>
    </source>
</evidence>
<evidence type="ECO:0000256" key="8">
    <source>
        <dbReference type="RuleBase" id="RU003471"/>
    </source>
</evidence>
<evidence type="ECO:0000256" key="9">
    <source>
        <dbReference type="SAM" id="SignalP"/>
    </source>
</evidence>
<dbReference type="GO" id="GO:0005576">
    <property type="term" value="C:extracellular region"/>
    <property type="evidence" value="ECO:0007669"/>
    <property type="project" value="UniProtKB-SubCell"/>
</dbReference>
<keyword evidence="4" id="KW-0964">Secreted</keyword>
<keyword evidence="5 8" id="KW-0646">Protease inhibitor</keyword>
<evidence type="ECO:0000313" key="11">
    <source>
        <dbReference type="EMBL" id="SBP00443.1"/>
    </source>
</evidence>